<dbReference type="EMBL" id="GECU01022166">
    <property type="protein sequence ID" value="JAS85540.1"/>
    <property type="molecule type" value="Transcribed_RNA"/>
</dbReference>
<feature type="non-terminal residue" evidence="2">
    <location>
        <position position="1"/>
    </location>
</feature>
<evidence type="ECO:0000313" key="2">
    <source>
        <dbReference type="EMBL" id="JAS85540.1"/>
    </source>
</evidence>
<dbReference type="Pfam" id="PF14774">
    <property type="entry name" value="FAM177"/>
    <property type="match status" value="1"/>
</dbReference>
<gene>
    <name evidence="2" type="ORF">g.35267</name>
</gene>
<proteinExistence type="predicted"/>
<protein>
    <submittedName>
        <fullName evidence="2">Uncharacterized protein</fullName>
    </submittedName>
</protein>
<feature type="region of interest" description="Disordered" evidence="1">
    <location>
        <begin position="214"/>
        <end position="238"/>
    </location>
</feature>
<evidence type="ECO:0000256" key="1">
    <source>
        <dbReference type="SAM" id="MobiDB-lite"/>
    </source>
</evidence>
<reference evidence="2" key="1">
    <citation type="submission" date="2015-11" db="EMBL/GenBank/DDBJ databases">
        <title>De novo transcriptome assembly of four potential Pierce s Disease insect vectors from Arizona vineyards.</title>
        <authorList>
            <person name="Tassone E.E."/>
        </authorList>
    </citation>
    <scope>NUCLEOTIDE SEQUENCE</scope>
</reference>
<dbReference type="InterPro" id="IPR028260">
    <property type="entry name" value="FAM177"/>
</dbReference>
<accession>A0A1B6IF65</accession>
<name>A0A1B6IF65_9HEMI</name>
<organism evidence="2">
    <name type="scientific">Homalodisca liturata</name>
    <dbReference type="NCBI Taxonomy" id="320908"/>
    <lineage>
        <taxon>Eukaryota</taxon>
        <taxon>Metazoa</taxon>
        <taxon>Ecdysozoa</taxon>
        <taxon>Arthropoda</taxon>
        <taxon>Hexapoda</taxon>
        <taxon>Insecta</taxon>
        <taxon>Pterygota</taxon>
        <taxon>Neoptera</taxon>
        <taxon>Paraneoptera</taxon>
        <taxon>Hemiptera</taxon>
        <taxon>Auchenorrhyncha</taxon>
        <taxon>Membracoidea</taxon>
        <taxon>Cicadellidae</taxon>
        <taxon>Cicadellinae</taxon>
        <taxon>Proconiini</taxon>
        <taxon>Homalodisca</taxon>
    </lineage>
</organism>
<dbReference type="AlphaFoldDB" id="A0A1B6IF65"/>
<sequence>HKPRISELKMTSDSLTVENIWHPLWGTTMEKQKLDVLKKERIEMRREFTHSYNKLDKQLTTEVPQDVSEFYKKLSDKADRLYVIDAQVPADGSIPSSRPDKVPRKILHFSDGTLEEYSTDEEDGVEPKVVQKTTQQLTSVDPKSLTWGPWIWYQTTTAGSKTLEVCDYLGESLASFFGITTPKYQFEIDHFNQLVAEEEALKKEQDLEMGGWVTKSAEEQTATGVAPSVTEPPSTQRY</sequence>
<dbReference type="PANTHER" id="PTHR31206:SF1">
    <property type="entry name" value="LP10445P"/>
    <property type="match status" value="1"/>
</dbReference>
<dbReference type="PANTHER" id="PTHR31206">
    <property type="entry name" value="LP10445P"/>
    <property type="match status" value="1"/>
</dbReference>